<protein>
    <recommendedName>
        <fullName evidence="1">Xylose isomerase-like TIM barrel domain-containing protein</fullName>
    </recommendedName>
</protein>
<evidence type="ECO:0000259" key="1">
    <source>
        <dbReference type="Pfam" id="PF01261"/>
    </source>
</evidence>
<dbReference type="PANTHER" id="PTHR12110">
    <property type="entry name" value="HYDROXYPYRUVATE ISOMERASE"/>
    <property type="match status" value="1"/>
</dbReference>
<dbReference type="SUPFAM" id="SSF51658">
    <property type="entry name" value="Xylose isomerase-like"/>
    <property type="match status" value="1"/>
</dbReference>
<dbReference type="Gene3D" id="3.20.20.150">
    <property type="entry name" value="Divalent-metal-dependent TIM barrel enzymes"/>
    <property type="match status" value="1"/>
</dbReference>
<reference evidence="2 3" key="1">
    <citation type="submission" date="2015-06" db="EMBL/GenBank/DDBJ databases">
        <title>Comparative genome analysis of nirS-carrying Bradyrhizobium sp. strains.</title>
        <authorList>
            <person name="Ishii S."/>
            <person name="Jang J."/>
            <person name="Nishizawa T."/>
            <person name="Senoo K."/>
        </authorList>
    </citation>
    <scope>NUCLEOTIDE SEQUENCE [LARGE SCALE GENOMIC DNA]</scope>
    <source>
        <strain evidence="2 3">TSA1</strain>
    </source>
</reference>
<organism evidence="2 3">
    <name type="scientific">Bradyrhizobium nitroreducens</name>
    <dbReference type="NCBI Taxonomy" id="709803"/>
    <lineage>
        <taxon>Bacteria</taxon>
        <taxon>Pseudomonadati</taxon>
        <taxon>Pseudomonadota</taxon>
        <taxon>Alphaproteobacteria</taxon>
        <taxon>Hyphomicrobiales</taxon>
        <taxon>Nitrobacteraceae</taxon>
        <taxon>Bradyrhizobium</taxon>
    </lineage>
</organism>
<dbReference type="InterPro" id="IPR013022">
    <property type="entry name" value="Xyl_isomerase-like_TIM-brl"/>
</dbReference>
<proteinExistence type="predicted"/>
<dbReference type="RefSeq" id="WP_161497204.1">
    <property type="nucleotide sequence ID" value="NZ_LFJC01000003.1"/>
</dbReference>
<gene>
    <name evidence="2" type="ORF">TSA1_09440</name>
</gene>
<evidence type="ECO:0000313" key="3">
    <source>
        <dbReference type="Proteomes" id="UP000228930"/>
    </source>
</evidence>
<dbReference type="Proteomes" id="UP000228930">
    <property type="component" value="Unassembled WGS sequence"/>
</dbReference>
<dbReference type="InterPro" id="IPR050312">
    <property type="entry name" value="IolE/XylAMocC-like"/>
</dbReference>
<dbReference type="PANTHER" id="PTHR12110:SF53">
    <property type="entry name" value="BLR5974 PROTEIN"/>
    <property type="match status" value="1"/>
</dbReference>
<sequence>METLRLGASTWTYLQTFDLEAALRRLKALGYSRFDVLTIPPHLWPYDIDLAQRRALRTFLASEGLSFDSLNLPSTDQNLCSVTPQMREYSVQQFLDVIDLCEEIGVPMIVVVPGRRANFVPPPLEAAHGWLKAGLEILLPHAERAGVRLILENHHMSSMPTVKQMVTFLDAFGSDHLGIAYDVANGEFVGEDQTQAIRTAGRWLCQVHLSDASRSKWDHAPIGRSAVDFGAVARALREINFSGTSIVELISETPDADMADALRELHRYDWH</sequence>
<comment type="caution">
    <text evidence="2">The sequence shown here is derived from an EMBL/GenBank/DDBJ whole genome shotgun (WGS) entry which is preliminary data.</text>
</comment>
<dbReference type="EMBL" id="LFJC01000003">
    <property type="protein sequence ID" value="PIT00962.1"/>
    <property type="molecule type" value="Genomic_DNA"/>
</dbReference>
<feature type="domain" description="Xylose isomerase-like TIM barrel" evidence="1">
    <location>
        <begin position="24"/>
        <end position="263"/>
    </location>
</feature>
<dbReference type="InterPro" id="IPR036237">
    <property type="entry name" value="Xyl_isomerase-like_sf"/>
</dbReference>
<evidence type="ECO:0000313" key="2">
    <source>
        <dbReference type="EMBL" id="PIT00962.1"/>
    </source>
</evidence>
<dbReference type="AlphaFoldDB" id="A0A2M6U8Q1"/>
<keyword evidence="3" id="KW-1185">Reference proteome</keyword>
<dbReference type="Pfam" id="PF01261">
    <property type="entry name" value="AP_endonuc_2"/>
    <property type="match status" value="1"/>
</dbReference>
<accession>A0A2M6U8Q1</accession>
<name>A0A2M6U8Q1_9BRAD</name>